<evidence type="ECO:0000313" key="8">
    <source>
        <dbReference type="Ensembl" id="ENSEEEP00000029047.2"/>
    </source>
</evidence>
<feature type="transmembrane region" description="Helical" evidence="6">
    <location>
        <begin position="606"/>
        <end position="627"/>
    </location>
</feature>
<evidence type="ECO:0000313" key="9">
    <source>
        <dbReference type="Proteomes" id="UP000314983"/>
    </source>
</evidence>
<keyword evidence="4 6" id="KW-1133">Transmembrane helix</keyword>
<dbReference type="Ensembl" id="ENSEEET00000029386.2">
    <property type="protein sequence ID" value="ENSEEEP00000029047.2"/>
    <property type="gene ID" value="ENSEEEG00000013933.2"/>
</dbReference>
<feature type="transmembrane region" description="Helical" evidence="6">
    <location>
        <begin position="285"/>
        <end position="307"/>
    </location>
</feature>
<keyword evidence="3 6" id="KW-0812">Transmembrane</keyword>
<dbReference type="PANTHER" id="PTHR23302">
    <property type="entry name" value="TRANSMEMBRANE CHANNEL-RELATED"/>
    <property type="match status" value="1"/>
</dbReference>
<proteinExistence type="inferred from homology"/>
<dbReference type="PANTHER" id="PTHR23302:SF17">
    <property type="entry name" value="TRANSMEMBRANE CHANNEL-LIKE PROTEIN 2"/>
    <property type="match status" value="1"/>
</dbReference>
<evidence type="ECO:0000259" key="7">
    <source>
        <dbReference type="Pfam" id="PF07810"/>
    </source>
</evidence>
<dbReference type="InterPro" id="IPR038900">
    <property type="entry name" value="TMC"/>
</dbReference>
<feature type="transmembrane region" description="Helical" evidence="6">
    <location>
        <begin position="116"/>
        <end position="134"/>
    </location>
</feature>
<reference evidence="8" key="4">
    <citation type="submission" date="2025-08" db="UniProtKB">
        <authorList>
            <consortium name="Ensembl"/>
        </authorList>
    </citation>
    <scope>IDENTIFICATION</scope>
</reference>
<evidence type="ECO:0000256" key="5">
    <source>
        <dbReference type="ARBA" id="ARBA00023136"/>
    </source>
</evidence>
<reference evidence="9" key="2">
    <citation type="journal article" date="2017" name="Sci. Adv.">
        <title>A tail of two voltages: Proteomic comparison of the three electric organs of the electric eel.</title>
        <authorList>
            <person name="Traeger L.L."/>
            <person name="Sabat G."/>
            <person name="Barrett-Wilt G.A."/>
            <person name="Wells G.B."/>
            <person name="Sussman M.R."/>
        </authorList>
    </citation>
    <scope>NUCLEOTIDE SEQUENCE [LARGE SCALE GENOMIC DNA]</scope>
</reference>
<feature type="transmembrane region" description="Helical" evidence="6">
    <location>
        <begin position="547"/>
        <end position="571"/>
    </location>
</feature>
<evidence type="ECO:0000256" key="1">
    <source>
        <dbReference type="ARBA" id="ARBA00004141"/>
    </source>
</evidence>
<keyword evidence="9" id="KW-1185">Reference proteome</keyword>
<feature type="transmembrane region" description="Helical" evidence="6">
    <location>
        <begin position="508"/>
        <end position="526"/>
    </location>
</feature>
<gene>
    <name evidence="8" type="primary">CNGA1</name>
</gene>
<reference evidence="9" key="1">
    <citation type="journal article" date="2014" name="Science">
        <title>Nonhuman genetics. Genomic basis for the convergent evolution of electric organs.</title>
        <authorList>
            <person name="Gallant J.R."/>
            <person name="Traeger L.L."/>
            <person name="Volkening J.D."/>
            <person name="Moffett H."/>
            <person name="Chen P.H."/>
            <person name="Novina C.D."/>
            <person name="Phillips G.N.Jr."/>
            <person name="Anand R."/>
            <person name="Wells G.B."/>
            <person name="Pinch M."/>
            <person name="Guth R."/>
            <person name="Unguez G.A."/>
            <person name="Albert J.S."/>
            <person name="Zakon H.H."/>
            <person name="Samanta M.P."/>
            <person name="Sussman M.R."/>
        </authorList>
    </citation>
    <scope>NUCLEOTIDE SEQUENCE [LARGE SCALE GENOMIC DNA]</scope>
</reference>
<reference evidence="8" key="3">
    <citation type="submission" date="2020-05" db="EMBL/GenBank/DDBJ databases">
        <title>Electrophorus electricus (electric eel) genome, fEleEle1, primary haplotype.</title>
        <authorList>
            <person name="Myers G."/>
            <person name="Meyer A."/>
            <person name="Fedrigo O."/>
            <person name="Formenti G."/>
            <person name="Rhie A."/>
            <person name="Tracey A."/>
            <person name="Sims Y."/>
            <person name="Jarvis E.D."/>
        </authorList>
    </citation>
    <scope>NUCLEOTIDE SEQUENCE [LARGE SCALE GENOMIC DNA]</scope>
</reference>
<evidence type="ECO:0000256" key="3">
    <source>
        <dbReference type="ARBA" id="ARBA00022692"/>
    </source>
</evidence>
<evidence type="ECO:0000256" key="2">
    <source>
        <dbReference type="ARBA" id="ARBA00006510"/>
    </source>
</evidence>
<sequence length="673" mass="77370">MKLQAINVFIAKKESSNYIVHFILSFIILEKSENSYSSSDSNSESLSGGELTQLQEELEEKKKLISTLRSKPWHMKRRLHKLENLKTMITPWQGKIKEVESQYGSSVASYFIFLRWMYVVNLVPFVLVVGLIIIPETLWGVPYGTIPRKTVPRNEQANAMDFDVLYEYGGYLKYSAFFYGYYDNKEKIGFFGYHLPLAYLLVGLVIFFYILVVVIRVMAKNASEANSIGDEDAFKFSWNVFTSWEYLIGNTETAEEKSAAITFVLKESLVDELRHFKNEDLNTRLFLRFVANVLILSCLMGSGYLIYSVAKRHQTFSKMDRNQVSWLQKNEVEIVISLLGMFCPALFETIAELEDYHPRIALKWQLGRLFALFVGNIYTFLQVEKTIKNQSIIALQQYYANYTLHHNVTENIPPPNIDPADVIRGPCWETQVGIGFMKLIISDIQVTYINILITDTIRAVVVRYLNYCWCWDLEATFPCYGQFDISTSVLGIIFNQGMVLMGTFYCPGLMSVNILRLVISMYFQCWTLKSSNIPNRNIFKASRTSNIYMGILLFVLFVCLIPVIVIIMTMLPSFDCGPFSGKNKMYDVLTDMILEFPAFMKTFVNFVFNPGVVMSVLILMALIIYYLQKVSTGYHKTNMELKKRLEKVCATFNLFIVVLGRITNASSKCLISL</sequence>
<name>A0A4W4FY71_ELEEL</name>
<dbReference type="GeneTree" id="ENSGT01050000244942"/>
<reference evidence="8" key="5">
    <citation type="submission" date="2025-09" db="UniProtKB">
        <authorList>
            <consortium name="Ensembl"/>
        </authorList>
    </citation>
    <scope>IDENTIFICATION</scope>
</reference>
<dbReference type="GO" id="GO:0008381">
    <property type="term" value="F:mechanosensitive monoatomic ion channel activity"/>
    <property type="evidence" value="ECO:0007669"/>
    <property type="project" value="TreeGrafter"/>
</dbReference>
<dbReference type="Proteomes" id="UP000314983">
    <property type="component" value="Chromosome 5"/>
</dbReference>
<evidence type="ECO:0000256" key="6">
    <source>
        <dbReference type="RuleBase" id="RU310713"/>
    </source>
</evidence>
<comment type="subcellular location">
    <subcellularLocation>
        <location evidence="1 6">Membrane</location>
        <topology evidence="1 6">Multi-pass membrane protein</topology>
    </subcellularLocation>
</comment>
<organism evidence="8 9">
    <name type="scientific">Electrophorus electricus</name>
    <name type="common">Electric eel</name>
    <name type="synonym">Gymnotus electricus</name>
    <dbReference type="NCBI Taxonomy" id="8005"/>
    <lineage>
        <taxon>Eukaryota</taxon>
        <taxon>Metazoa</taxon>
        <taxon>Chordata</taxon>
        <taxon>Craniata</taxon>
        <taxon>Vertebrata</taxon>
        <taxon>Euteleostomi</taxon>
        <taxon>Actinopterygii</taxon>
        <taxon>Neopterygii</taxon>
        <taxon>Teleostei</taxon>
        <taxon>Ostariophysi</taxon>
        <taxon>Gymnotiformes</taxon>
        <taxon>Gymnotoidei</taxon>
        <taxon>Gymnotidae</taxon>
        <taxon>Electrophorus</taxon>
    </lineage>
</organism>
<feature type="transmembrane region" description="Helical" evidence="6">
    <location>
        <begin position="197"/>
        <end position="219"/>
    </location>
</feature>
<dbReference type="GO" id="GO:0005886">
    <property type="term" value="C:plasma membrane"/>
    <property type="evidence" value="ECO:0007669"/>
    <property type="project" value="InterPro"/>
</dbReference>
<protein>
    <recommendedName>
        <fullName evidence="6">Transmembrane channel-like protein</fullName>
    </recommendedName>
</protein>
<dbReference type="AlphaFoldDB" id="A0A4W4FY71"/>
<dbReference type="InterPro" id="IPR012496">
    <property type="entry name" value="TMC_dom"/>
</dbReference>
<dbReference type="GO" id="GO:0060005">
    <property type="term" value="P:vestibular reflex"/>
    <property type="evidence" value="ECO:0007669"/>
    <property type="project" value="TreeGrafter"/>
</dbReference>
<keyword evidence="5 6" id="KW-0472">Membrane</keyword>
<accession>A0A4W4FY71</accession>
<comment type="similarity">
    <text evidence="2 6">Belongs to the TMC family.</text>
</comment>
<dbReference type="GO" id="GO:0050910">
    <property type="term" value="P:detection of mechanical stimulus involved in sensory perception of sound"/>
    <property type="evidence" value="ECO:0007669"/>
    <property type="project" value="TreeGrafter"/>
</dbReference>
<feature type="transmembrane region" description="Helical" evidence="6">
    <location>
        <begin position="648"/>
        <end position="667"/>
    </location>
</feature>
<evidence type="ECO:0000256" key="4">
    <source>
        <dbReference type="ARBA" id="ARBA00022989"/>
    </source>
</evidence>
<feature type="domain" description="TMC" evidence="7">
    <location>
        <begin position="427"/>
        <end position="542"/>
    </location>
</feature>
<dbReference type="Pfam" id="PF07810">
    <property type="entry name" value="TMC"/>
    <property type="match status" value="1"/>
</dbReference>